<keyword evidence="4 7" id="KW-0560">Oxidoreductase</keyword>
<keyword evidence="8" id="KW-1185">Reference proteome</keyword>
<dbReference type="PIRSF" id="PIRSF000138">
    <property type="entry name" value="Al-hdrx_acd_dh"/>
    <property type="match status" value="1"/>
</dbReference>
<proteinExistence type="inferred from homology"/>
<sequence>MSTERPLFAIREFERAARDRLDPVHHDYFAGGAQDEHTVRANESAFAAINLVPRVLRGAEPPSLEVNLLGCSATMPVLLAPTAFHRLAHPEAELATARAAAAAGVIMTVAMLSTVAVERIAEEARAVLGGADPGLWFQLYPQPDEELTRALVRRAESAGCRALVVTVDSAALGRHERNDRNDFHQLPDHVQCENLRGLGGSDSGDVRRVTLSPEISWRHIEKLREMTRMPIVLKGVLHPADARLAVEGGVDAIFVSNHGGRQLDTTPASITQLPLLAEEVGGRVPLLLDGGVRRGTDVVKALALGADAVALGRPIVWGLAADGADGVAKVLGLMRSELDNALALCGVATPKEITRDLVSLP</sequence>
<evidence type="ECO:0000256" key="2">
    <source>
        <dbReference type="ARBA" id="ARBA00022630"/>
    </source>
</evidence>
<dbReference type="EC" id="1.-.-.-" evidence="7"/>
<comment type="similarity">
    <text evidence="5">Belongs to the FMN-dependent alpha-hydroxy acid dehydrogenase family.</text>
</comment>
<comment type="caution">
    <text evidence="7">The sequence shown here is derived from an EMBL/GenBank/DDBJ whole genome shotgun (WGS) entry which is preliminary data.</text>
</comment>
<evidence type="ECO:0000313" key="8">
    <source>
        <dbReference type="Proteomes" id="UP001597419"/>
    </source>
</evidence>
<dbReference type="InterPro" id="IPR037396">
    <property type="entry name" value="FMN_HAD"/>
</dbReference>
<protein>
    <submittedName>
        <fullName evidence="7">Alpha-hydroxy acid oxidase</fullName>
        <ecNumber evidence="7">1.-.-.-</ecNumber>
    </submittedName>
</protein>
<dbReference type="PANTHER" id="PTHR10578:SF107">
    <property type="entry name" value="2-HYDROXYACID OXIDASE 1"/>
    <property type="match status" value="1"/>
</dbReference>
<dbReference type="CDD" id="cd02809">
    <property type="entry name" value="alpha_hydroxyacid_oxid_FMN"/>
    <property type="match status" value="1"/>
</dbReference>
<gene>
    <name evidence="7" type="ORF">ACFSYJ_33735</name>
</gene>
<keyword evidence="3" id="KW-0288">FMN</keyword>
<evidence type="ECO:0000256" key="3">
    <source>
        <dbReference type="ARBA" id="ARBA00022643"/>
    </source>
</evidence>
<dbReference type="GO" id="GO:0016491">
    <property type="term" value="F:oxidoreductase activity"/>
    <property type="evidence" value="ECO:0007669"/>
    <property type="project" value="UniProtKB-KW"/>
</dbReference>
<evidence type="ECO:0000259" key="6">
    <source>
        <dbReference type="PROSITE" id="PS51349"/>
    </source>
</evidence>
<dbReference type="InterPro" id="IPR012133">
    <property type="entry name" value="Alpha-hydoxy_acid_DH_FMN"/>
</dbReference>
<dbReference type="PROSITE" id="PS51349">
    <property type="entry name" value="FMN_HYDROXY_ACID_DH_2"/>
    <property type="match status" value="1"/>
</dbReference>
<dbReference type="RefSeq" id="WP_345400718.1">
    <property type="nucleotide sequence ID" value="NZ_BAABHG010000011.1"/>
</dbReference>
<dbReference type="Gene3D" id="3.20.20.70">
    <property type="entry name" value="Aldolase class I"/>
    <property type="match status" value="1"/>
</dbReference>
<name>A0ABW5GRV9_9PSEU</name>
<dbReference type="InterPro" id="IPR008259">
    <property type="entry name" value="FMN_hydac_DH_AS"/>
</dbReference>
<dbReference type="SUPFAM" id="SSF51395">
    <property type="entry name" value="FMN-linked oxidoreductases"/>
    <property type="match status" value="1"/>
</dbReference>
<comment type="cofactor">
    <cofactor evidence="1">
        <name>FMN</name>
        <dbReference type="ChEBI" id="CHEBI:58210"/>
    </cofactor>
</comment>
<organism evidence="7 8">
    <name type="scientific">Amycolatopsis samaneae</name>
    <dbReference type="NCBI Taxonomy" id="664691"/>
    <lineage>
        <taxon>Bacteria</taxon>
        <taxon>Bacillati</taxon>
        <taxon>Actinomycetota</taxon>
        <taxon>Actinomycetes</taxon>
        <taxon>Pseudonocardiales</taxon>
        <taxon>Pseudonocardiaceae</taxon>
        <taxon>Amycolatopsis</taxon>
    </lineage>
</organism>
<reference evidence="8" key="1">
    <citation type="journal article" date="2019" name="Int. J. Syst. Evol. Microbiol.">
        <title>The Global Catalogue of Microorganisms (GCM) 10K type strain sequencing project: providing services to taxonomists for standard genome sequencing and annotation.</title>
        <authorList>
            <consortium name="The Broad Institute Genomics Platform"/>
            <consortium name="The Broad Institute Genome Sequencing Center for Infectious Disease"/>
            <person name="Wu L."/>
            <person name="Ma J."/>
        </authorList>
    </citation>
    <scope>NUCLEOTIDE SEQUENCE [LARGE SCALE GENOMIC DNA]</scope>
    <source>
        <strain evidence="8">CGMCC 4.7643</strain>
    </source>
</reference>
<dbReference type="Pfam" id="PF01070">
    <property type="entry name" value="FMN_dh"/>
    <property type="match status" value="1"/>
</dbReference>
<evidence type="ECO:0000256" key="4">
    <source>
        <dbReference type="ARBA" id="ARBA00023002"/>
    </source>
</evidence>
<dbReference type="Proteomes" id="UP001597419">
    <property type="component" value="Unassembled WGS sequence"/>
</dbReference>
<dbReference type="EMBL" id="JBHUKU010000021">
    <property type="protein sequence ID" value="MFD2463618.1"/>
    <property type="molecule type" value="Genomic_DNA"/>
</dbReference>
<evidence type="ECO:0000256" key="5">
    <source>
        <dbReference type="ARBA" id="ARBA00024042"/>
    </source>
</evidence>
<feature type="domain" description="FMN hydroxy acid dehydrogenase" evidence="6">
    <location>
        <begin position="2"/>
        <end position="361"/>
    </location>
</feature>
<evidence type="ECO:0000256" key="1">
    <source>
        <dbReference type="ARBA" id="ARBA00001917"/>
    </source>
</evidence>
<keyword evidence="2" id="KW-0285">Flavoprotein</keyword>
<dbReference type="PANTHER" id="PTHR10578">
    <property type="entry name" value="S -2-HYDROXY-ACID OXIDASE-RELATED"/>
    <property type="match status" value="1"/>
</dbReference>
<accession>A0ABW5GRV9</accession>
<dbReference type="PROSITE" id="PS00557">
    <property type="entry name" value="FMN_HYDROXY_ACID_DH_1"/>
    <property type="match status" value="1"/>
</dbReference>
<evidence type="ECO:0000313" key="7">
    <source>
        <dbReference type="EMBL" id="MFD2463618.1"/>
    </source>
</evidence>
<dbReference type="InterPro" id="IPR000262">
    <property type="entry name" value="FMN-dep_DH"/>
</dbReference>
<dbReference type="InterPro" id="IPR013785">
    <property type="entry name" value="Aldolase_TIM"/>
</dbReference>